<dbReference type="Proteomes" id="UP000252893">
    <property type="component" value="Unassembled WGS sequence"/>
</dbReference>
<dbReference type="InterPro" id="IPR013216">
    <property type="entry name" value="Methyltransf_11"/>
</dbReference>
<dbReference type="Gene3D" id="3.40.50.150">
    <property type="entry name" value="Vaccinia Virus protein VP39"/>
    <property type="match status" value="1"/>
</dbReference>
<dbReference type="InterPro" id="IPR029063">
    <property type="entry name" value="SAM-dependent_MTases_sf"/>
</dbReference>
<organism evidence="2 3">
    <name type="scientific">Pseudochrobactrum asaccharolyticum</name>
    <dbReference type="NCBI Taxonomy" id="354351"/>
    <lineage>
        <taxon>Bacteria</taxon>
        <taxon>Pseudomonadati</taxon>
        <taxon>Pseudomonadota</taxon>
        <taxon>Alphaproteobacteria</taxon>
        <taxon>Hyphomicrobiales</taxon>
        <taxon>Brucellaceae</taxon>
        <taxon>Pseudochrobactrum</taxon>
    </lineage>
</organism>
<comment type="caution">
    <text evidence="2">The sequence shown here is derived from an EMBL/GenBank/DDBJ whole genome shotgun (WGS) entry which is preliminary data.</text>
</comment>
<sequence length="269" mass="30487">MSDQTTNDMLKRSVSDHWEANAETWTKHVRAGYDIYRDALHTPAFLEMLPHIKGLNGLDVGCGEGANTRSLARAGATMTGIDIAPTFVRHATEYEQQDPLGIRYQTADALHLPFDDAQFEFASAFMSMMDMPQQGDVLKEVFRILKPQGFFQFTILHPCFVPPFRKNIRDENGKAVAVQVADYFANIDSNVETWWFSSLPKEEREQSKPFNIPRFHRTLSEWIGMITTAGFILEASVEPMASEELAAQEDVVADTRITPIAWIVRLRKS</sequence>
<evidence type="ECO:0000313" key="2">
    <source>
        <dbReference type="EMBL" id="RBO99128.1"/>
    </source>
</evidence>
<protein>
    <submittedName>
        <fullName evidence="2">Ubiquinone/menaquinone biosynthesis C-methylase UbiE</fullName>
    </submittedName>
</protein>
<keyword evidence="3" id="KW-1185">Reference proteome</keyword>
<evidence type="ECO:0000313" key="3">
    <source>
        <dbReference type="Proteomes" id="UP000252893"/>
    </source>
</evidence>
<keyword evidence="2" id="KW-0489">Methyltransferase</keyword>
<keyword evidence="2" id="KW-0830">Ubiquinone</keyword>
<dbReference type="EMBL" id="QNRH01000001">
    <property type="protein sequence ID" value="RBO99128.1"/>
    <property type="molecule type" value="Genomic_DNA"/>
</dbReference>
<gene>
    <name evidence="2" type="ORF">DFR47_101739</name>
</gene>
<dbReference type="CDD" id="cd02440">
    <property type="entry name" value="AdoMet_MTases"/>
    <property type="match status" value="1"/>
</dbReference>
<reference evidence="2 3" key="1">
    <citation type="submission" date="2018-06" db="EMBL/GenBank/DDBJ databases">
        <title>Genomic Encyclopedia of Type Strains, Phase IV (KMG-IV): sequencing the most valuable type-strain genomes for metagenomic binning, comparative biology and taxonomic classification.</title>
        <authorList>
            <person name="Goeker M."/>
        </authorList>
    </citation>
    <scope>NUCLEOTIDE SEQUENCE [LARGE SCALE GENOMIC DNA]</scope>
    <source>
        <strain evidence="2 3">DSM 25619</strain>
    </source>
</reference>
<accession>A0A366ECH4</accession>
<dbReference type="AlphaFoldDB" id="A0A366ECH4"/>
<dbReference type="GO" id="GO:0008757">
    <property type="term" value="F:S-adenosylmethionine-dependent methyltransferase activity"/>
    <property type="evidence" value="ECO:0007669"/>
    <property type="project" value="InterPro"/>
</dbReference>
<dbReference type="GO" id="GO:0032259">
    <property type="term" value="P:methylation"/>
    <property type="evidence" value="ECO:0007669"/>
    <property type="project" value="UniProtKB-KW"/>
</dbReference>
<name>A0A366ECH4_9HYPH</name>
<evidence type="ECO:0000259" key="1">
    <source>
        <dbReference type="Pfam" id="PF08241"/>
    </source>
</evidence>
<dbReference type="Pfam" id="PF08241">
    <property type="entry name" value="Methyltransf_11"/>
    <property type="match status" value="1"/>
</dbReference>
<proteinExistence type="predicted"/>
<feature type="domain" description="Methyltransferase type 11" evidence="1">
    <location>
        <begin position="58"/>
        <end position="151"/>
    </location>
</feature>
<dbReference type="SUPFAM" id="SSF53335">
    <property type="entry name" value="S-adenosyl-L-methionine-dependent methyltransferases"/>
    <property type="match status" value="1"/>
</dbReference>
<dbReference type="PANTHER" id="PTHR43591">
    <property type="entry name" value="METHYLTRANSFERASE"/>
    <property type="match status" value="1"/>
</dbReference>
<keyword evidence="2" id="KW-0808">Transferase</keyword>